<dbReference type="AlphaFoldDB" id="A0A3B0W8W9"/>
<proteinExistence type="predicted"/>
<gene>
    <name evidence="1" type="ORF">MNBD_DELTA03-53</name>
</gene>
<protein>
    <submittedName>
        <fullName evidence="1">Uncharacterized protein</fullName>
    </submittedName>
</protein>
<feature type="non-terminal residue" evidence="1">
    <location>
        <position position="54"/>
    </location>
</feature>
<dbReference type="EMBL" id="UOEX01000319">
    <property type="protein sequence ID" value="VAW40134.1"/>
    <property type="molecule type" value="Genomic_DNA"/>
</dbReference>
<evidence type="ECO:0000313" key="1">
    <source>
        <dbReference type="EMBL" id="VAW40134.1"/>
    </source>
</evidence>
<reference evidence="1" key="1">
    <citation type="submission" date="2018-06" db="EMBL/GenBank/DDBJ databases">
        <authorList>
            <person name="Zhirakovskaya E."/>
        </authorList>
    </citation>
    <scope>NUCLEOTIDE SEQUENCE</scope>
</reference>
<sequence>MARIAPLRGLRYNPARIANMEEVVSPPYDVIDQQSQQALARKNPYNMIHLDLTK</sequence>
<name>A0A3B0W8W9_9ZZZZ</name>
<dbReference type="InterPro" id="IPR008323">
    <property type="entry name" value="UCP033563"/>
</dbReference>
<dbReference type="Pfam" id="PF06245">
    <property type="entry name" value="DUF1015"/>
    <property type="match status" value="1"/>
</dbReference>
<organism evidence="1">
    <name type="scientific">hydrothermal vent metagenome</name>
    <dbReference type="NCBI Taxonomy" id="652676"/>
    <lineage>
        <taxon>unclassified sequences</taxon>
        <taxon>metagenomes</taxon>
        <taxon>ecological metagenomes</taxon>
    </lineage>
</organism>
<accession>A0A3B0W8W9</accession>